<dbReference type="InterPro" id="IPR000835">
    <property type="entry name" value="HTH_MarR-typ"/>
</dbReference>
<keyword evidence="2" id="KW-0238">DNA-binding</keyword>
<accession>A0A7X3FJ85</accession>
<proteinExistence type="predicted"/>
<evidence type="ECO:0000256" key="1">
    <source>
        <dbReference type="ARBA" id="ARBA00023015"/>
    </source>
</evidence>
<dbReference type="AlphaFoldDB" id="A0A7X3FJ85"/>
<dbReference type="InterPro" id="IPR036390">
    <property type="entry name" value="WH_DNA-bd_sf"/>
</dbReference>
<dbReference type="PANTHER" id="PTHR42756">
    <property type="entry name" value="TRANSCRIPTIONAL REGULATOR, MARR"/>
    <property type="match status" value="1"/>
</dbReference>
<dbReference type="Proteomes" id="UP000490800">
    <property type="component" value="Unassembled WGS sequence"/>
</dbReference>
<sequence>MNEQQRIHQIFKSYREVNHAFYHVLAKTAQIHGLTRVQLIVLRALTDHPDIGLSELSECIQLGRSTTSGIVERMVKAGLVTRQRLHADRRSLSLNLSEKGAVIWQQVKAEHLVNMTPLLALSEEDQQQLFRINEQIIHILQRVRDDNDHE</sequence>
<dbReference type="GO" id="GO:0003700">
    <property type="term" value="F:DNA-binding transcription factor activity"/>
    <property type="evidence" value="ECO:0007669"/>
    <property type="project" value="InterPro"/>
</dbReference>
<keyword evidence="6" id="KW-1185">Reference proteome</keyword>
<name>A0A7X3FJ85_9BACL</name>
<evidence type="ECO:0000256" key="2">
    <source>
        <dbReference type="ARBA" id="ARBA00023125"/>
    </source>
</evidence>
<feature type="domain" description="HTH marR-type" evidence="4">
    <location>
        <begin position="1"/>
        <end position="138"/>
    </location>
</feature>
<dbReference type="Pfam" id="PF12802">
    <property type="entry name" value="MarR_2"/>
    <property type="match status" value="1"/>
</dbReference>
<evidence type="ECO:0000256" key="3">
    <source>
        <dbReference type="ARBA" id="ARBA00023163"/>
    </source>
</evidence>
<evidence type="ECO:0000313" key="5">
    <source>
        <dbReference type="EMBL" id="MVP00781.1"/>
    </source>
</evidence>
<keyword evidence="1" id="KW-0805">Transcription regulation</keyword>
<dbReference type="PROSITE" id="PS50995">
    <property type="entry name" value="HTH_MARR_2"/>
    <property type="match status" value="1"/>
</dbReference>
<dbReference type="GO" id="GO:0003677">
    <property type="term" value="F:DNA binding"/>
    <property type="evidence" value="ECO:0007669"/>
    <property type="project" value="UniProtKB-KW"/>
</dbReference>
<dbReference type="SUPFAM" id="SSF46785">
    <property type="entry name" value="Winged helix' DNA-binding domain"/>
    <property type="match status" value="1"/>
</dbReference>
<evidence type="ECO:0000259" key="4">
    <source>
        <dbReference type="PROSITE" id="PS50995"/>
    </source>
</evidence>
<gene>
    <name evidence="5" type="ORF">EDM21_14820</name>
</gene>
<dbReference type="PRINTS" id="PR00598">
    <property type="entry name" value="HTHMARR"/>
</dbReference>
<dbReference type="InterPro" id="IPR036388">
    <property type="entry name" value="WH-like_DNA-bd_sf"/>
</dbReference>
<protein>
    <submittedName>
        <fullName evidence="5">MarR family transcriptional regulator</fullName>
    </submittedName>
</protein>
<reference evidence="5 6" key="1">
    <citation type="journal article" date="2019" name="Microorganisms">
        <title>Paenibacillus lutrae sp. nov., A Chitinolytic Species Isolated from A River Otter in Castril Natural Park, Granada, Spain.</title>
        <authorList>
            <person name="Rodriguez M."/>
            <person name="Reina J.C."/>
            <person name="Bejar V."/>
            <person name="Llamas I."/>
        </authorList>
    </citation>
    <scope>NUCLEOTIDE SEQUENCE [LARGE SCALE GENOMIC DNA]</scope>
    <source>
        <strain evidence="5 6">N10</strain>
    </source>
</reference>
<dbReference type="EMBL" id="RHLK01000008">
    <property type="protein sequence ID" value="MVP00781.1"/>
    <property type="molecule type" value="Genomic_DNA"/>
</dbReference>
<dbReference type="OrthoDB" id="49580at2"/>
<dbReference type="PANTHER" id="PTHR42756:SF1">
    <property type="entry name" value="TRANSCRIPTIONAL REPRESSOR OF EMRAB OPERON"/>
    <property type="match status" value="1"/>
</dbReference>
<dbReference type="Gene3D" id="1.10.10.10">
    <property type="entry name" value="Winged helix-like DNA-binding domain superfamily/Winged helix DNA-binding domain"/>
    <property type="match status" value="1"/>
</dbReference>
<keyword evidence="3" id="KW-0804">Transcription</keyword>
<dbReference type="SMART" id="SM00347">
    <property type="entry name" value="HTH_MARR"/>
    <property type="match status" value="1"/>
</dbReference>
<organism evidence="5 6">
    <name type="scientific">Paenibacillus lutrae</name>
    <dbReference type="NCBI Taxonomy" id="2078573"/>
    <lineage>
        <taxon>Bacteria</taxon>
        <taxon>Bacillati</taxon>
        <taxon>Bacillota</taxon>
        <taxon>Bacilli</taxon>
        <taxon>Bacillales</taxon>
        <taxon>Paenibacillaceae</taxon>
        <taxon>Paenibacillus</taxon>
    </lineage>
</organism>
<evidence type="ECO:0000313" key="6">
    <source>
        <dbReference type="Proteomes" id="UP000490800"/>
    </source>
</evidence>
<comment type="caution">
    <text evidence="5">The sequence shown here is derived from an EMBL/GenBank/DDBJ whole genome shotgun (WGS) entry which is preliminary data.</text>
</comment>